<dbReference type="CDD" id="cd16282">
    <property type="entry name" value="metallo-hydrolase-like_MBL-fold"/>
    <property type="match status" value="1"/>
</dbReference>
<keyword evidence="3" id="KW-1185">Reference proteome</keyword>
<comment type="caution">
    <text evidence="2">The sequence shown here is derived from an EMBL/GenBank/DDBJ whole genome shotgun (WGS) entry which is preliminary data.</text>
</comment>
<gene>
    <name evidence="2" type="ORF">UO65_2786</name>
</gene>
<dbReference type="Proteomes" id="UP000019277">
    <property type="component" value="Unassembled WGS sequence"/>
</dbReference>
<dbReference type="EC" id="3.7.1.2" evidence="2"/>
<protein>
    <submittedName>
        <fullName evidence="2">Fumarylacetoacetase</fullName>
        <ecNumber evidence="2">3.7.1.2</ecNumber>
    </submittedName>
</protein>
<accession>W7IYK2</accession>
<dbReference type="OrthoDB" id="2273115at2"/>
<dbReference type="Pfam" id="PF00753">
    <property type="entry name" value="Lactamase_B"/>
    <property type="match status" value="1"/>
</dbReference>
<dbReference type="InterPro" id="IPR050855">
    <property type="entry name" value="NDM-1-like"/>
</dbReference>
<evidence type="ECO:0000313" key="2">
    <source>
        <dbReference type="EMBL" id="EWC61962.1"/>
    </source>
</evidence>
<dbReference type="SUPFAM" id="SSF56281">
    <property type="entry name" value="Metallo-hydrolase/oxidoreductase"/>
    <property type="match status" value="1"/>
</dbReference>
<dbReference type="GO" id="GO:0004334">
    <property type="term" value="F:fumarylacetoacetase activity"/>
    <property type="evidence" value="ECO:0007669"/>
    <property type="project" value="UniProtKB-EC"/>
</dbReference>
<dbReference type="EMBL" id="AYXG01000099">
    <property type="protein sequence ID" value="EWC61962.1"/>
    <property type="molecule type" value="Genomic_DNA"/>
</dbReference>
<name>W7IYK2_9PSEU</name>
<dbReference type="AlphaFoldDB" id="W7IYK2"/>
<dbReference type="RefSeq" id="WP_035282465.1">
    <property type="nucleotide sequence ID" value="NZ_AYXG01000099.1"/>
</dbReference>
<proteinExistence type="predicted"/>
<dbReference type="InterPro" id="IPR036866">
    <property type="entry name" value="RibonucZ/Hydroxyglut_hydro"/>
</dbReference>
<reference evidence="2 3" key="1">
    <citation type="journal article" date="2014" name="Genome Announc.">
        <title>Draft Genome Sequence of the Antitrypanosomally Active Sponge-Associated Bacterium Actinokineospora sp. Strain EG49.</title>
        <authorList>
            <person name="Harjes J."/>
            <person name="Ryu T."/>
            <person name="Abdelmohsen U.R."/>
            <person name="Moitinho-Silva L."/>
            <person name="Horn H."/>
            <person name="Ravasi T."/>
            <person name="Hentschel U."/>
        </authorList>
    </citation>
    <scope>NUCLEOTIDE SEQUENCE [LARGE SCALE GENOMIC DNA]</scope>
    <source>
        <strain evidence="2 3">EG49</strain>
    </source>
</reference>
<dbReference type="PANTHER" id="PTHR42951:SF4">
    <property type="entry name" value="ACYL-COENZYME A THIOESTERASE MBLAC2"/>
    <property type="match status" value="1"/>
</dbReference>
<sequence length="222" mass="23456">MTWLELADGVFARRHADLDLTLGLVLGTERCLLVDTGTDAGHGAEFAEAVRELTALPWSAVITHGHWDHHLGTSAFGPLPVWAHPATAAEIAHGTAAQVAEWSAREPFRAERLARSPVVVPDREVLDRVELDLGGRVVELRHLGPGHTPGDVVVRVPDAGVLFAGDLVEQGAPPAVGPDADVASWVGVLGRLGAADVVVPGHGNPVDRAFVEAQRAELAARR</sequence>
<dbReference type="SMART" id="SM00849">
    <property type="entry name" value="Lactamase_B"/>
    <property type="match status" value="1"/>
</dbReference>
<evidence type="ECO:0000313" key="3">
    <source>
        <dbReference type="Proteomes" id="UP000019277"/>
    </source>
</evidence>
<organism evidence="2 3">
    <name type="scientific">Actinokineospora spheciospongiae</name>
    <dbReference type="NCBI Taxonomy" id="909613"/>
    <lineage>
        <taxon>Bacteria</taxon>
        <taxon>Bacillati</taxon>
        <taxon>Actinomycetota</taxon>
        <taxon>Actinomycetes</taxon>
        <taxon>Pseudonocardiales</taxon>
        <taxon>Pseudonocardiaceae</taxon>
        <taxon>Actinokineospora</taxon>
    </lineage>
</organism>
<keyword evidence="2" id="KW-0378">Hydrolase</keyword>
<dbReference type="eggNOG" id="COG0491">
    <property type="taxonomic scope" value="Bacteria"/>
</dbReference>
<dbReference type="STRING" id="909613.UO65_2786"/>
<feature type="domain" description="Metallo-beta-lactamase" evidence="1">
    <location>
        <begin position="19"/>
        <end position="202"/>
    </location>
</feature>
<evidence type="ECO:0000259" key="1">
    <source>
        <dbReference type="SMART" id="SM00849"/>
    </source>
</evidence>
<dbReference type="Gene3D" id="3.60.15.10">
    <property type="entry name" value="Ribonuclease Z/Hydroxyacylglutathione hydrolase-like"/>
    <property type="match status" value="1"/>
</dbReference>
<dbReference type="InterPro" id="IPR001279">
    <property type="entry name" value="Metallo-B-lactamas"/>
</dbReference>
<dbReference type="PANTHER" id="PTHR42951">
    <property type="entry name" value="METALLO-BETA-LACTAMASE DOMAIN-CONTAINING"/>
    <property type="match status" value="1"/>
</dbReference>